<organism evidence="3 4">
    <name type="scientific">Bimuria novae-zelandiae CBS 107.79</name>
    <dbReference type="NCBI Taxonomy" id="1447943"/>
    <lineage>
        <taxon>Eukaryota</taxon>
        <taxon>Fungi</taxon>
        <taxon>Dikarya</taxon>
        <taxon>Ascomycota</taxon>
        <taxon>Pezizomycotina</taxon>
        <taxon>Dothideomycetes</taxon>
        <taxon>Pleosporomycetidae</taxon>
        <taxon>Pleosporales</taxon>
        <taxon>Massarineae</taxon>
        <taxon>Didymosphaeriaceae</taxon>
        <taxon>Bimuria</taxon>
    </lineage>
</organism>
<evidence type="ECO:0000256" key="1">
    <source>
        <dbReference type="SAM" id="Coils"/>
    </source>
</evidence>
<feature type="region of interest" description="Disordered" evidence="2">
    <location>
        <begin position="1109"/>
        <end position="1144"/>
    </location>
</feature>
<feature type="compositionally biased region" description="Polar residues" evidence="2">
    <location>
        <begin position="710"/>
        <end position="720"/>
    </location>
</feature>
<feature type="compositionally biased region" description="Basic and acidic residues" evidence="2">
    <location>
        <begin position="1119"/>
        <end position="1136"/>
    </location>
</feature>
<evidence type="ECO:0000313" key="3">
    <source>
        <dbReference type="EMBL" id="KAF1973830.1"/>
    </source>
</evidence>
<feature type="coiled-coil region" evidence="1">
    <location>
        <begin position="146"/>
        <end position="180"/>
    </location>
</feature>
<feature type="compositionally biased region" description="Basic and acidic residues" evidence="2">
    <location>
        <begin position="514"/>
        <end position="532"/>
    </location>
</feature>
<feature type="region of interest" description="Disordered" evidence="2">
    <location>
        <begin position="280"/>
        <end position="314"/>
    </location>
</feature>
<feature type="compositionally biased region" description="Basic and acidic residues" evidence="2">
    <location>
        <begin position="305"/>
        <end position="314"/>
    </location>
</feature>
<feature type="compositionally biased region" description="Low complexity" evidence="2">
    <location>
        <begin position="535"/>
        <end position="550"/>
    </location>
</feature>
<keyword evidence="4" id="KW-1185">Reference proteome</keyword>
<feature type="compositionally biased region" description="Low complexity" evidence="2">
    <location>
        <begin position="487"/>
        <end position="505"/>
    </location>
</feature>
<feature type="compositionally biased region" description="Basic and acidic residues" evidence="2">
    <location>
        <begin position="994"/>
        <end position="1014"/>
    </location>
</feature>
<evidence type="ECO:0000256" key="2">
    <source>
        <dbReference type="SAM" id="MobiDB-lite"/>
    </source>
</evidence>
<dbReference type="EMBL" id="ML976678">
    <property type="protein sequence ID" value="KAF1973830.1"/>
    <property type="molecule type" value="Genomic_DNA"/>
</dbReference>
<protein>
    <submittedName>
        <fullName evidence="3">Uncharacterized protein</fullName>
    </submittedName>
</protein>
<feature type="region of interest" description="Disordered" evidence="2">
    <location>
        <begin position="697"/>
        <end position="736"/>
    </location>
</feature>
<name>A0A6A5VAX2_9PLEO</name>
<proteinExistence type="predicted"/>
<keyword evidence="1" id="KW-0175">Coiled coil</keyword>
<feature type="coiled-coil region" evidence="1">
    <location>
        <begin position="622"/>
        <end position="670"/>
    </location>
</feature>
<accession>A0A6A5VAX2</accession>
<gene>
    <name evidence="3" type="ORF">BU23DRAFT_598702</name>
</gene>
<feature type="region of interest" description="Disordered" evidence="2">
    <location>
        <begin position="994"/>
        <end position="1020"/>
    </location>
</feature>
<evidence type="ECO:0000313" key="4">
    <source>
        <dbReference type="Proteomes" id="UP000800036"/>
    </source>
</evidence>
<reference evidence="3" key="1">
    <citation type="journal article" date="2020" name="Stud. Mycol.">
        <title>101 Dothideomycetes genomes: a test case for predicting lifestyles and emergence of pathogens.</title>
        <authorList>
            <person name="Haridas S."/>
            <person name="Albert R."/>
            <person name="Binder M."/>
            <person name="Bloem J."/>
            <person name="Labutti K."/>
            <person name="Salamov A."/>
            <person name="Andreopoulos B."/>
            <person name="Baker S."/>
            <person name="Barry K."/>
            <person name="Bills G."/>
            <person name="Bluhm B."/>
            <person name="Cannon C."/>
            <person name="Castanera R."/>
            <person name="Culley D."/>
            <person name="Daum C."/>
            <person name="Ezra D."/>
            <person name="Gonzalez J."/>
            <person name="Henrissat B."/>
            <person name="Kuo A."/>
            <person name="Liang C."/>
            <person name="Lipzen A."/>
            <person name="Lutzoni F."/>
            <person name="Magnuson J."/>
            <person name="Mondo S."/>
            <person name="Nolan M."/>
            <person name="Ohm R."/>
            <person name="Pangilinan J."/>
            <person name="Park H.-J."/>
            <person name="Ramirez L."/>
            <person name="Alfaro M."/>
            <person name="Sun H."/>
            <person name="Tritt A."/>
            <person name="Yoshinaga Y."/>
            <person name="Zwiers L.-H."/>
            <person name="Turgeon B."/>
            <person name="Goodwin S."/>
            <person name="Spatafora J."/>
            <person name="Crous P."/>
            <person name="Grigoriev I."/>
        </authorList>
    </citation>
    <scope>NUCLEOTIDE SEQUENCE</scope>
    <source>
        <strain evidence="3">CBS 107.79</strain>
    </source>
</reference>
<sequence>MDPNVDRQVILLNARSEPDIDPTYSADTFSELLGHLECDDFRHHTKLANHITSAAAYIARMRQACIVDSSIESTDLARFFATIERLIARGWYQAIEKQGHKDSISRQYRSILKEITETQIKLRESEPIPGECKSLKFHSEALWNTMEDNSEKLMKLRKSNEALKEQVEKLTQEKSDFVQRIESNLQRPAQIPYQTGDAEAVEQLIPAVDNLRPVVEALERLTVSCEPVPDVPPPNRLGTLSDINEDNDEVRLFGSGWGDKDLLLTQESVRIDEDRWANSSVVTQAGDTENSSTSYPPPLAPATEEASKADERKTDMLSEVEHTLWIQESKDREYLARKSRSRSTASYSPSSSLLGDSDPFYIYIPLPRNFTIPQSNRRLPSVTFPSPPSVFYFPGCATRDQLLATLRKRYHSSDLEPIDDINIIRVRTHELEWELKNAIGRITTQQMWDQIVGDNWSTEGRGDTYVVSKRDVRFHGMSNDKNTMAQSNSSSAASEKSEVASNEVAFSDQSWPEDYYKEDHHSDDGVSEDVPHLRGGALTASTSSSTSGYSEYDQGLLTLEDHCEFSTFASVHEDDPHTQLQAWIEHARILQLQNVSHSRMVEHLQEILKDTEDTVLWQDEELARAHRHIADLKRKVSERREEALAAGRKAELARAETELLQEQLKQIHDQVVQFGAELDDKELNMLQQYSGISAAESPSTVELRGGGDSLSETGSSTSAGYSIVGATPGAEESTPGAEAHSFYFFPTVSMVVVLSNPLHHFQFTKNTSLAQVRQILYKLHLVGREKDPHLRQVRGILQARDEAGIELPDTSNGRQVLISAPDDDTASVASGKPGYKGQWKKSFGPSDYQFSSSQRSLVEDAGVGKFGTLQPALHHNHGTDAQNENLLTTQPRNRFRIFCPSEYNYEHMLKVSIESLRTPATEHRALLSPTASVYGEKLHNSGILMDTVAPPDSPGEDEFYNVADLIDEIEHKAEISRERSGYNMPYICKEIPQEPHEETHRTRSRADNLGEKRGYTMSLPLPPTTVGAMFPTDWGSSVPLKSPCLHRQVTPGIYVPETVGATHPARLRGYKASKLLAHVPLEVNHPHLDELDRSANFGFEQDLSEKFGSKRHLFPSGPSEERMKVKAKESAVSDGEKEADDDWGMCRHRKGEGCEAWMTPSGLDPDRDHCAFCGLPFVQASWKKWEFEDRGAPTGCAQGDARVGDTGDSSPEDEGSYFEDRWDPKEGPSNPYLRGGAEELEGALLQNANYDSVSLSWTADEGPERPKSPRKRVFRYEGEDQFDYPMYDRREPACERHILHKRVRFVPGKS</sequence>
<feature type="compositionally biased region" description="Polar residues" evidence="2">
    <location>
        <begin position="280"/>
        <end position="294"/>
    </location>
</feature>
<feature type="region of interest" description="Disordered" evidence="2">
    <location>
        <begin position="1193"/>
        <end position="1236"/>
    </location>
</feature>
<dbReference type="Proteomes" id="UP000800036">
    <property type="component" value="Unassembled WGS sequence"/>
</dbReference>
<dbReference type="OrthoDB" id="3785861at2759"/>
<feature type="region of interest" description="Disordered" evidence="2">
    <location>
        <begin position="476"/>
        <end position="550"/>
    </location>
</feature>